<reference evidence="16 17" key="1">
    <citation type="submission" date="2020-05" db="EMBL/GenBank/DDBJ databases">
        <authorList>
            <person name="Petersen J."/>
            <person name="Sayavedra L."/>
        </authorList>
    </citation>
    <scope>NUCLEOTIDE SEQUENCE [LARGE SCALE GENOMIC DNA]</scope>
    <source>
        <strain evidence="16">B azoricus SOX ET2 1586I</strain>
    </source>
</reference>
<name>A0ABN7GF03_9GAMM</name>
<dbReference type="SMART" id="SM00478">
    <property type="entry name" value="ENDO3c"/>
    <property type="match status" value="1"/>
</dbReference>
<keyword evidence="12" id="KW-0234">DNA repair</keyword>
<dbReference type="InterPro" id="IPR023170">
    <property type="entry name" value="HhH_base_excis_C"/>
</dbReference>
<evidence type="ECO:0000256" key="1">
    <source>
        <dbReference type="ARBA" id="ARBA00000843"/>
    </source>
</evidence>
<evidence type="ECO:0000256" key="10">
    <source>
        <dbReference type="ARBA" id="ARBA00023004"/>
    </source>
</evidence>
<dbReference type="CDD" id="cd00056">
    <property type="entry name" value="ENDO3c"/>
    <property type="match status" value="1"/>
</dbReference>
<organism evidence="16 17">
    <name type="scientific">Bathymodiolus thermophilus thioautotrophic gill symbiont</name>
    <dbReference type="NCBI Taxonomy" id="2360"/>
    <lineage>
        <taxon>Bacteria</taxon>
        <taxon>Pseudomonadati</taxon>
        <taxon>Pseudomonadota</taxon>
        <taxon>Gammaproteobacteria</taxon>
        <taxon>sulfur-oxidizing symbionts</taxon>
    </lineage>
</organism>
<proteinExistence type="inferred from homology"/>
<keyword evidence="13 14" id="KW-0326">Glycosidase</keyword>
<evidence type="ECO:0000256" key="7">
    <source>
        <dbReference type="ARBA" id="ARBA00022723"/>
    </source>
</evidence>
<evidence type="ECO:0000256" key="5">
    <source>
        <dbReference type="ARBA" id="ARBA00022023"/>
    </source>
</evidence>
<comment type="catalytic activity">
    <reaction evidence="1 14">
        <text>Hydrolyzes free adenine bases from 7,8-dihydro-8-oxoguanine:adenine mismatched double-stranded DNA, leaving an apurinic site.</text>
        <dbReference type="EC" id="3.2.2.31"/>
    </reaction>
</comment>
<dbReference type="CDD" id="cd03431">
    <property type="entry name" value="NUDIX_DNA_Glycosylase_C-MutY"/>
    <property type="match status" value="1"/>
</dbReference>
<gene>
    <name evidence="16" type="ORF">AZO1586I_2623</name>
</gene>
<keyword evidence="11" id="KW-0411">Iron-sulfur</keyword>
<evidence type="ECO:0000256" key="9">
    <source>
        <dbReference type="ARBA" id="ARBA00022801"/>
    </source>
</evidence>
<dbReference type="Gene3D" id="1.10.1670.10">
    <property type="entry name" value="Helix-hairpin-Helix base-excision DNA repair enzymes (C-terminal)"/>
    <property type="match status" value="1"/>
</dbReference>
<feature type="domain" description="HhH-GPD" evidence="15">
    <location>
        <begin position="66"/>
        <end position="217"/>
    </location>
</feature>
<evidence type="ECO:0000256" key="6">
    <source>
        <dbReference type="ARBA" id="ARBA00022485"/>
    </source>
</evidence>
<dbReference type="Pfam" id="PF00633">
    <property type="entry name" value="HHH"/>
    <property type="match status" value="1"/>
</dbReference>
<evidence type="ECO:0000259" key="15">
    <source>
        <dbReference type="SMART" id="SM00478"/>
    </source>
</evidence>
<keyword evidence="17" id="KW-1185">Reference proteome</keyword>
<dbReference type="EC" id="3.2.2.31" evidence="4 14"/>
<comment type="cofactor">
    <cofactor evidence="14">
        <name>[4Fe-4S] cluster</name>
        <dbReference type="ChEBI" id="CHEBI:49883"/>
    </cofactor>
    <text evidence="14">Binds 1 [4Fe-4S] cluster.</text>
</comment>
<keyword evidence="7" id="KW-0479">Metal-binding</keyword>
<evidence type="ECO:0000313" key="16">
    <source>
        <dbReference type="EMBL" id="CAB5508348.1"/>
    </source>
</evidence>
<accession>A0ABN7GF03</accession>
<dbReference type="RefSeq" id="WP_090714440.1">
    <property type="nucleotide sequence ID" value="NZ_CAHJWF010000606.1"/>
</dbReference>
<dbReference type="NCBIfam" id="TIGR01084">
    <property type="entry name" value="mutY"/>
    <property type="match status" value="1"/>
</dbReference>
<dbReference type="InterPro" id="IPR015797">
    <property type="entry name" value="NUDIX_hydrolase-like_dom_sf"/>
</dbReference>
<dbReference type="PANTHER" id="PTHR42944">
    <property type="entry name" value="ADENINE DNA GLYCOSYLASE"/>
    <property type="match status" value="1"/>
</dbReference>
<dbReference type="InterPro" id="IPR005760">
    <property type="entry name" value="A/G_AdeGlyc_MutY"/>
</dbReference>
<keyword evidence="9 16" id="KW-0378">Hydrolase</keyword>
<dbReference type="Gene3D" id="3.90.79.10">
    <property type="entry name" value="Nucleoside Triphosphate Pyrophosphohydrolase"/>
    <property type="match status" value="1"/>
</dbReference>
<dbReference type="Pfam" id="PF00730">
    <property type="entry name" value="HhH-GPD"/>
    <property type="match status" value="1"/>
</dbReference>
<comment type="similarity">
    <text evidence="3 14">Belongs to the Nth/MutY family.</text>
</comment>
<dbReference type="InterPro" id="IPR029119">
    <property type="entry name" value="MutY_C"/>
</dbReference>
<comment type="caution">
    <text evidence="16">The sequence shown here is derived from an EMBL/GenBank/DDBJ whole genome shotgun (WGS) entry which is preliminary data.</text>
</comment>
<sequence>MHPISKPLLKWFEQFGRHHLPWQATNSSPLGGQATHSDLSYSTSNLQQFAEGKTINPYHVWLSEIMLQQTQVTTVIGYFNNFIQHFPTIKALANASEDAVLAQWAGLGYYARARNLHKCAQIIVEQHQGALPKKFEQVIDLPGIGESTAGAILSISFNQNHAILDGNVKRVLSRYHQVKGHYGQSETLKELWRLAKYHTPNKRNANYTQAIMDLGATLCTRNNPECDRCPLAQHCQAKQHNTQGNHPNPKPRKNKPTRSVAMLIYQNTAGEVYLEKRPKKGIWGGLWSLMECENDEKTIDQAIKKFDKNAKIEQKLSTIKHSFTHYHLMISPIMVTCSKNTEGFRSIAELKVGLPAPVKKIIAQLD</sequence>
<evidence type="ECO:0000256" key="12">
    <source>
        <dbReference type="ARBA" id="ARBA00023204"/>
    </source>
</evidence>
<dbReference type="Proteomes" id="UP000626656">
    <property type="component" value="Unassembled WGS sequence"/>
</dbReference>
<evidence type="ECO:0000256" key="14">
    <source>
        <dbReference type="RuleBase" id="RU365096"/>
    </source>
</evidence>
<keyword evidence="6" id="KW-0004">4Fe-4S</keyword>
<evidence type="ECO:0000313" key="17">
    <source>
        <dbReference type="Proteomes" id="UP000626656"/>
    </source>
</evidence>
<evidence type="ECO:0000256" key="11">
    <source>
        <dbReference type="ARBA" id="ARBA00023014"/>
    </source>
</evidence>
<dbReference type="InterPro" id="IPR011257">
    <property type="entry name" value="DNA_glycosylase"/>
</dbReference>
<dbReference type="EMBL" id="CAHJWF010000606">
    <property type="protein sequence ID" value="CAB5508348.1"/>
    <property type="molecule type" value="Genomic_DNA"/>
</dbReference>
<evidence type="ECO:0000256" key="2">
    <source>
        <dbReference type="ARBA" id="ARBA00002933"/>
    </source>
</evidence>
<evidence type="ECO:0000256" key="3">
    <source>
        <dbReference type="ARBA" id="ARBA00008343"/>
    </source>
</evidence>
<dbReference type="InterPro" id="IPR044298">
    <property type="entry name" value="MIG/MutY"/>
</dbReference>
<keyword evidence="10 14" id="KW-0408">Iron</keyword>
<comment type="function">
    <text evidence="2">Adenine glycosylase active on G-A mispairs. MutY also corrects error-prone DNA synthesis past GO lesions which are due to the oxidatively damaged form of guanine: 7,8-dihydro-8-oxoguanine (8-oxo-dGTP).</text>
</comment>
<dbReference type="InterPro" id="IPR000445">
    <property type="entry name" value="HhH_motif"/>
</dbReference>
<dbReference type="GO" id="GO:0016798">
    <property type="term" value="F:hydrolase activity, acting on glycosyl bonds"/>
    <property type="evidence" value="ECO:0007669"/>
    <property type="project" value="UniProtKB-KW"/>
</dbReference>
<dbReference type="SUPFAM" id="SSF55811">
    <property type="entry name" value="Nudix"/>
    <property type="match status" value="1"/>
</dbReference>
<dbReference type="Pfam" id="PF14815">
    <property type="entry name" value="NUDIX_4"/>
    <property type="match status" value="1"/>
</dbReference>
<dbReference type="Gene3D" id="1.10.340.30">
    <property type="entry name" value="Hypothetical protein, domain 2"/>
    <property type="match status" value="1"/>
</dbReference>
<keyword evidence="8 14" id="KW-0227">DNA damage</keyword>
<dbReference type="SUPFAM" id="SSF48150">
    <property type="entry name" value="DNA-glycosylase"/>
    <property type="match status" value="1"/>
</dbReference>
<dbReference type="PROSITE" id="PS01155">
    <property type="entry name" value="ENDONUCLEASE_III_2"/>
    <property type="match status" value="1"/>
</dbReference>
<dbReference type="InterPro" id="IPR004036">
    <property type="entry name" value="Endonuclease-III-like_CS2"/>
</dbReference>
<evidence type="ECO:0000256" key="13">
    <source>
        <dbReference type="ARBA" id="ARBA00023295"/>
    </source>
</evidence>
<evidence type="ECO:0000256" key="4">
    <source>
        <dbReference type="ARBA" id="ARBA00012045"/>
    </source>
</evidence>
<protein>
    <recommendedName>
        <fullName evidence="5 14">Adenine DNA glycosylase</fullName>
        <ecNumber evidence="4 14">3.2.2.31</ecNumber>
    </recommendedName>
</protein>
<dbReference type="PANTHER" id="PTHR42944:SF1">
    <property type="entry name" value="ADENINE DNA GLYCOSYLASE"/>
    <property type="match status" value="1"/>
</dbReference>
<evidence type="ECO:0000256" key="8">
    <source>
        <dbReference type="ARBA" id="ARBA00022763"/>
    </source>
</evidence>
<dbReference type="InterPro" id="IPR003265">
    <property type="entry name" value="HhH-GPD_domain"/>
</dbReference>